<keyword evidence="1" id="KW-0472">Membrane</keyword>
<keyword evidence="1" id="KW-1133">Transmembrane helix</keyword>
<keyword evidence="1" id="KW-0812">Transmembrane</keyword>
<dbReference type="EMBL" id="MTKO01000064">
    <property type="protein sequence ID" value="RWX46455.1"/>
    <property type="molecule type" value="Genomic_DNA"/>
</dbReference>
<accession>A0A444J0I5</accession>
<reference evidence="2 3" key="1">
    <citation type="submission" date="2017-01" db="EMBL/GenBank/DDBJ databases">
        <title>The cable genome- insights into the physiology and evolution of filamentous bacteria capable of sulfide oxidation via long distance electron transfer.</title>
        <authorList>
            <person name="Schreiber L."/>
            <person name="Bjerg J.T."/>
            <person name="Boggild A."/>
            <person name="Van De Vossenberg J."/>
            <person name="Meysman F."/>
            <person name="Nielsen L.P."/>
            <person name="Schramm A."/>
            <person name="Kjeldsen K.U."/>
        </authorList>
    </citation>
    <scope>NUCLEOTIDE SEQUENCE [LARGE SCALE GENOMIC DNA]</scope>
    <source>
        <strain evidence="2">MCF</strain>
    </source>
</reference>
<organism evidence="2 3">
    <name type="scientific">Candidatus Electrothrix aarhusensis</name>
    <dbReference type="NCBI Taxonomy" id="1859131"/>
    <lineage>
        <taxon>Bacteria</taxon>
        <taxon>Pseudomonadati</taxon>
        <taxon>Thermodesulfobacteriota</taxon>
        <taxon>Desulfobulbia</taxon>
        <taxon>Desulfobulbales</taxon>
        <taxon>Desulfobulbaceae</taxon>
        <taxon>Candidatus Electrothrix</taxon>
    </lineage>
</organism>
<comment type="caution">
    <text evidence="2">The sequence shown here is derived from an EMBL/GenBank/DDBJ whole genome shotgun (WGS) entry which is preliminary data.</text>
</comment>
<sequence length="61" mass="6790">MHAAIIGYVYLLLCLLVGLIGINRKFGFWGYFFGSIVLSPIWGILLVFASDPREPKVTTDS</sequence>
<dbReference type="Proteomes" id="UP000287853">
    <property type="component" value="Unassembled WGS sequence"/>
</dbReference>
<evidence type="ECO:0000313" key="2">
    <source>
        <dbReference type="EMBL" id="RWX46455.1"/>
    </source>
</evidence>
<dbReference type="AlphaFoldDB" id="A0A444J0I5"/>
<evidence type="ECO:0000256" key="1">
    <source>
        <dbReference type="SAM" id="Phobius"/>
    </source>
</evidence>
<proteinExistence type="predicted"/>
<evidence type="ECO:0000313" key="3">
    <source>
        <dbReference type="Proteomes" id="UP000287853"/>
    </source>
</evidence>
<feature type="transmembrane region" description="Helical" evidence="1">
    <location>
        <begin position="5"/>
        <end position="22"/>
    </location>
</feature>
<protein>
    <submittedName>
        <fullName evidence="2">Uncharacterized protein</fullName>
    </submittedName>
</protein>
<feature type="transmembrane region" description="Helical" evidence="1">
    <location>
        <begin position="28"/>
        <end position="49"/>
    </location>
</feature>
<name>A0A444J0I5_9BACT</name>
<keyword evidence="3" id="KW-1185">Reference proteome</keyword>
<gene>
    <name evidence="2" type="ORF">H206_00874</name>
</gene>